<dbReference type="Proteomes" id="UP000324639">
    <property type="component" value="Chromosome Bgt_-03"/>
</dbReference>
<proteinExistence type="predicted"/>
<protein>
    <submittedName>
        <fullName evidence="2">Bgt-50162</fullName>
    </submittedName>
</protein>
<keyword evidence="3" id="KW-1185">Reference proteome</keyword>
<evidence type="ECO:0000256" key="1">
    <source>
        <dbReference type="SAM" id="SignalP"/>
    </source>
</evidence>
<dbReference type="EMBL" id="LR026986">
    <property type="protein sequence ID" value="VCU40683.1"/>
    <property type="molecule type" value="Genomic_DNA"/>
</dbReference>
<accession>A0A9X9LAC0</accession>
<reference evidence="2 3" key="1">
    <citation type="submission" date="2018-08" db="EMBL/GenBank/DDBJ databases">
        <authorList>
            <person name="Muller C M."/>
        </authorList>
    </citation>
    <scope>NUCLEOTIDE SEQUENCE [LARGE SCALE GENOMIC DNA]</scope>
</reference>
<dbReference type="AlphaFoldDB" id="A0A9X9LAC0"/>
<feature type="chain" id="PRO_5040986001" evidence="1">
    <location>
        <begin position="25"/>
        <end position="134"/>
    </location>
</feature>
<evidence type="ECO:0000313" key="2">
    <source>
        <dbReference type="EMBL" id="VCU40683.1"/>
    </source>
</evidence>
<feature type="signal peptide" evidence="1">
    <location>
        <begin position="1"/>
        <end position="24"/>
    </location>
</feature>
<gene>
    <name evidence="2" type="ORF">BGT96224V316_LOCUS1935</name>
</gene>
<organism evidence="2 3">
    <name type="scientific">Blumeria graminis f. sp. tritici</name>
    <dbReference type="NCBI Taxonomy" id="62690"/>
    <lineage>
        <taxon>Eukaryota</taxon>
        <taxon>Fungi</taxon>
        <taxon>Dikarya</taxon>
        <taxon>Ascomycota</taxon>
        <taxon>Pezizomycotina</taxon>
        <taxon>Leotiomycetes</taxon>
        <taxon>Erysiphales</taxon>
        <taxon>Erysiphaceae</taxon>
        <taxon>Blumeria</taxon>
    </lineage>
</organism>
<name>A0A9X9LAC0_BLUGR</name>
<evidence type="ECO:0000313" key="3">
    <source>
        <dbReference type="Proteomes" id="UP000324639"/>
    </source>
</evidence>
<sequence>MKFLNVTLITTTLSLFTSLSAAQADDEDTLIYTCSSVKFYLESVCLSAMRVLELGRRTIDGYPTLYNAEGLNGSIPHKLFPMIPGVLVFNGRNLQFFLIVDGAGHPQGMVYLYREGDYSQHLSAVSPTNLQLSL</sequence>
<keyword evidence="1" id="KW-0732">Signal</keyword>